<reference evidence="2" key="1">
    <citation type="submission" date="2022-11" db="UniProtKB">
        <authorList>
            <consortium name="WormBaseParasite"/>
        </authorList>
    </citation>
    <scope>IDENTIFICATION</scope>
</reference>
<keyword evidence="1" id="KW-1185">Reference proteome</keyword>
<sequence>MIAFIERHMHYYCGNRAKIAFGKFDCLRGALMSDHHCWQHIEDMSSPTDGAGKCNGISRFFDCALPGVLSKCQTTAVHILVDAITSFGCPLSRELVQQSANYIKKLNDTGEFTEEAGRQFIRSELPAALPVLDEERNARPSIQRYTIARNNFVKFHSPTSAITSGTKGSMNASKAFGRSNETISTNGLFNPSFNKKKQNFDYRRSPSRKIDPNLDYVEENTFLESDPSIEIAFDDDGKAVSIAKTEFTCTKKQEERIAQCYAPMIEFVACELYFYLFHIDDHNSQFRLWNRIQDRYKSSDNILLPFLNYHPKQLSDLCDLLDVIFDNCLTADLINDCQGNNVLMEFVDEHFGIICSKTGAENLFESFACLRKVIAKKKECTDIIRHSDAIGTVHCNQMSGFFDCLLDTLQQECTPETLLFFADVISNFGCMARLNNYKLGTERAFAKQKNVDQTRDAGFEKKKIDPKIGSETHSVEILDGELFSYQLSRECTQEMQSRTRVCVQPLMLAWNNMRQQRPILKNASFPLYKYTSEELLELCDGYVNIFLCAGFESITICLNDELVRFARDHFGYICTPQNIGRFMNHYECIMKVAAAYGERCEIFIAGTAEPGKDLRKCRGIRQYYDCMKPGIIQNCRAEALKEFATSVTEYGCDLNVNDLS</sequence>
<proteinExistence type="predicted"/>
<dbReference type="WBParaSite" id="sdigi.contig36.g2498.t1">
    <property type="protein sequence ID" value="sdigi.contig36.g2498.t1"/>
    <property type="gene ID" value="sdigi.contig36.g2498"/>
</dbReference>
<protein>
    <submittedName>
        <fullName evidence="2">Uncharacterized protein</fullName>
    </submittedName>
</protein>
<evidence type="ECO:0000313" key="2">
    <source>
        <dbReference type="WBParaSite" id="sdigi.contig36.g2498.t1"/>
    </source>
</evidence>
<evidence type="ECO:0000313" key="1">
    <source>
        <dbReference type="Proteomes" id="UP000887581"/>
    </source>
</evidence>
<dbReference type="Proteomes" id="UP000887581">
    <property type="component" value="Unplaced"/>
</dbReference>
<organism evidence="1 2">
    <name type="scientific">Setaria digitata</name>
    <dbReference type="NCBI Taxonomy" id="48799"/>
    <lineage>
        <taxon>Eukaryota</taxon>
        <taxon>Metazoa</taxon>
        <taxon>Ecdysozoa</taxon>
        <taxon>Nematoda</taxon>
        <taxon>Chromadorea</taxon>
        <taxon>Rhabditida</taxon>
        <taxon>Spirurina</taxon>
        <taxon>Spiruromorpha</taxon>
        <taxon>Filarioidea</taxon>
        <taxon>Setariidae</taxon>
        <taxon>Setaria</taxon>
    </lineage>
</organism>
<accession>A0A915PYF9</accession>
<dbReference type="PANTHER" id="PTHR37431">
    <property type="entry name" value="PROTEIN CBG06927"/>
    <property type="match status" value="1"/>
</dbReference>
<dbReference type="AlphaFoldDB" id="A0A915PYF9"/>
<name>A0A915PYF9_9BILA</name>
<dbReference type="PANTHER" id="PTHR37431:SF3">
    <property type="entry name" value="DUF19 DOMAIN-CONTAINING PROTEIN"/>
    <property type="match status" value="1"/>
</dbReference>